<dbReference type="AlphaFoldDB" id="A0A4Q4T5V5"/>
<accession>A0A4Q4T5V5</accession>
<feature type="chain" id="PRO_5020752707" description="Palmitoyl-protein thioesterase 1" evidence="10">
    <location>
        <begin position="20"/>
        <end position="340"/>
    </location>
</feature>
<dbReference type="SUPFAM" id="SSF53474">
    <property type="entry name" value="alpha/beta-Hydrolases"/>
    <property type="match status" value="1"/>
</dbReference>
<evidence type="ECO:0000256" key="2">
    <source>
        <dbReference type="ARBA" id="ARBA00012423"/>
    </source>
</evidence>
<evidence type="ECO:0000256" key="6">
    <source>
        <dbReference type="ARBA" id="ARBA00023157"/>
    </source>
</evidence>
<dbReference type="EC" id="3.1.2.22" evidence="2"/>
<dbReference type="PANTHER" id="PTHR11247:SF8">
    <property type="entry name" value="PALMITOYL-PROTEIN THIOESTERASE 1"/>
    <property type="match status" value="1"/>
</dbReference>
<comment type="caution">
    <text evidence="11">The sequence shown here is derived from an EMBL/GenBank/DDBJ whole genome shotgun (WGS) entry which is preliminary data.</text>
</comment>
<evidence type="ECO:0000313" key="12">
    <source>
        <dbReference type="Proteomes" id="UP000293360"/>
    </source>
</evidence>
<keyword evidence="6" id="KW-1015">Disulfide bond</keyword>
<dbReference type="Gene3D" id="3.40.50.1820">
    <property type="entry name" value="alpha/beta hydrolase"/>
    <property type="match status" value="1"/>
</dbReference>
<evidence type="ECO:0000256" key="8">
    <source>
        <dbReference type="ARBA" id="ARBA00031934"/>
    </source>
</evidence>
<protein>
    <recommendedName>
        <fullName evidence="3">Palmitoyl-protein thioesterase 1</fullName>
        <ecNumber evidence="2">3.1.2.22</ecNumber>
    </recommendedName>
    <alternativeName>
        <fullName evidence="8">Palmitoyl-protein hydrolase 1</fullName>
    </alternativeName>
</protein>
<dbReference type="PRINTS" id="PR00414">
    <property type="entry name" value="PPTHIESTRASE"/>
</dbReference>
<proteinExistence type="inferred from homology"/>
<name>A0A4Q4T5V5_9PEZI</name>
<keyword evidence="7" id="KW-0325">Glycoprotein</keyword>
<dbReference type="InterPro" id="IPR029058">
    <property type="entry name" value="AB_hydrolase_fold"/>
</dbReference>
<evidence type="ECO:0000256" key="5">
    <source>
        <dbReference type="ARBA" id="ARBA00022801"/>
    </source>
</evidence>
<evidence type="ECO:0000256" key="9">
    <source>
        <dbReference type="SAM" id="MobiDB-lite"/>
    </source>
</evidence>
<dbReference type="PANTHER" id="PTHR11247">
    <property type="entry name" value="PALMITOYL-PROTEIN THIOESTERASE/DOLICHYLDIPHOSPHATASE 1"/>
    <property type="match status" value="1"/>
</dbReference>
<evidence type="ECO:0000256" key="7">
    <source>
        <dbReference type="ARBA" id="ARBA00023180"/>
    </source>
</evidence>
<dbReference type="Proteomes" id="UP000293360">
    <property type="component" value="Unassembled WGS sequence"/>
</dbReference>
<evidence type="ECO:0000256" key="4">
    <source>
        <dbReference type="ARBA" id="ARBA00022729"/>
    </source>
</evidence>
<evidence type="ECO:0000256" key="1">
    <source>
        <dbReference type="ARBA" id="ARBA00010758"/>
    </source>
</evidence>
<evidence type="ECO:0000256" key="3">
    <source>
        <dbReference type="ARBA" id="ARBA00014212"/>
    </source>
</evidence>
<reference evidence="11 12" key="1">
    <citation type="submission" date="2018-06" db="EMBL/GenBank/DDBJ databases">
        <title>Complete Genomes of Monosporascus.</title>
        <authorList>
            <person name="Robinson A.J."/>
            <person name="Natvig D.O."/>
        </authorList>
    </citation>
    <scope>NUCLEOTIDE SEQUENCE [LARGE SCALE GENOMIC DNA]</scope>
    <source>
        <strain evidence="11 12">CBS 110550</strain>
    </source>
</reference>
<feature type="region of interest" description="Disordered" evidence="9">
    <location>
        <begin position="22"/>
        <end position="49"/>
    </location>
</feature>
<sequence>MPLLRRLPIALAIAGSVLSAVASPQPKPQPQQQQPITSTTAGADDDESDDTPLPLVIWHGLADDFQAEGLQSVGRLAEAAHPGIFVYYVRLDATASGDRSATFYGNVTEQLAGVCADLAAHPILSTAPAVDALGFSQGGQFLRGYVERCNAPRVRSLVTLGSQHNGIVDYRACGPADWLCRGAMALLHGQTWSSWAQSRLVPAQYFRDPADMDPYLAHSNFLADINNERERKNATYAANIANLENFVMHMFEDDTTVVPKETSWFQEVNGTEITPLRARKIYEEDWIGLKELDRKGSLHFISNPGNHMEISDELLMDIFSKYLGPYDKKFPRESEGPGEL</sequence>
<evidence type="ECO:0000313" key="11">
    <source>
        <dbReference type="EMBL" id="RYP01597.1"/>
    </source>
</evidence>
<dbReference type="FunFam" id="3.40.50.1820:FF:000107">
    <property type="entry name" value="Palmitoyl-protein thioesterase 1"/>
    <property type="match status" value="1"/>
</dbReference>
<keyword evidence="5" id="KW-0378">Hydrolase</keyword>
<comment type="similarity">
    <text evidence="1">Belongs to the palmitoyl-protein thioesterase family.</text>
</comment>
<dbReference type="GO" id="GO:0008474">
    <property type="term" value="F:palmitoyl-(protein) hydrolase activity"/>
    <property type="evidence" value="ECO:0007669"/>
    <property type="project" value="UniProtKB-EC"/>
</dbReference>
<gene>
    <name evidence="11" type="ORF">DL764_006163</name>
</gene>
<feature type="signal peptide" evidence="10">
    <location>
        <begin position="1"/>
        <end position="19"/>
    </location>
</feature>
<dbReference type="Pfam" id="PF02089">
    <property type="entry name" value="Palm_thioest"/>
    <property type="match status" value="1"/>
</dbReference>
<dbReference type="EMBL" id="QJNU01000354">
    <property type="protein sequence ID" value="RYP01597.1"/>
    <property type="molecule type" value="Genomic_DNA"/>
</dbReference>
<organism evidence="11 12">
    <name type="scientific">Monosporascus ibericus</name>
    <dbReference type="NCBI Taxonomy" id="155417"/>
    <lineage>
        <taxon>Eukaryota</taxon>
        <taxon>Fungi</taxon>
        <taxon>Dikarya</taxon>
        <taxon>Ascomycota</taxon>
        <taxon>Pezizomycotina</taxon>
        <taxon>Sordariomycetes</taxon>
        <taxon>Xylariomycetidae</taxon>
        <taxon>Xylariales</taxon>
        <taxon>Xylariales incertae sedis</taxon>
        <taxon>Monosporascus</taxon>
    </lineage>
</organism>
<dbReference type="InterPro" id="IPR002472">
    <property type="entry name" value="Palm_thioest"/>
</dbReference>
<keyword evidence="12" id="KW-1185">Reference proteome</keyword>
<evidence type="ECO:0000256" key="10">
    <source>
        <dbReference type="SAM" id="SignalP"/>
    </source>
</evidence>
<keyword evidence="4 10" id="KW-0732">Signal</keyword>
<dbReference type="OrthoDB" id="10263094at2759"/>
<dbReference type="STRING" id="155417.A0A4Q4T5V5"/>